<sequence length="365" mass="39098">MTRIRLGWRTRLDQISVAFIFLVLGAGLVLSGAMAGTSGWLTVPMIVIGVVFLLVVALRLLGWRSLRWPRELVVDDSGIGYETKGGDAFRISWADLSAVGVDSEEGVDERFGLVLVFFPKSGDFAEHLYSPVLVRLPRNSAVKVRLPRRAGVAEAVAQGAPRDWQRVPSTPWSALVTAPGVAPQLVPAPEAQPPVVVDLGRRTVVQALVGGVLAACVGAGLLTAAFTDSGAGVVVRVLSVLLGAPFALLALGLLLWSPMVARGRCFVLDADSLSLDDPSGEPFTLPWGEITSVAVETFWSRRAVGSFASRRRLDQVLVRTHERTTTVHLGSQRGSVDELARAVQRFAPRLWAGATTRAAGPFQIK</sequence>
<evidence type="ECO:0000313" key="2">
    <source>
        <dbReference type="EMBL" id="SFJ89557.1"/>
    </source>
</evidence>
<gene>
    <name evidence="2" type="ORF">SAMN05421835_110106</name>
</gene>
<accession>A0A1I3V5S8</accession>
<keyword evidence="1" id="KW-0812">Transmembrane</keyword>
<feature type="transmembrane region" description="Helical" evidence="1">
    <location>
        <begin position="233"/>
        <end position="256"/>
    </location>
</feature>
<feature type="transmembrane region" description="Helical" evidence="1">
    <location>
        <begin position="40"/>
        <end position="61"/>
    </location>
</feature>
<evidence type="ECO:0000256" key="1">
    <source>
        <dbReference type="SAM" id="Phobius"/>
    </source>
</evidence>
<dbReference type="Proteomes" id="UP000199025">
    <property type="component" value="Unassembled WGS sequence"/>
</dbReference>
<keyword evidence="1" id="KW-1133">Transmembrane helix</keyword>
<dbReference type="AlphaFoldDB" id="A0A1I3V5S8"/>
<keyword evidence="3" id="KW-1185">Reference proteome</keyword>
<dbReference type="RefSeq" id="WP_091509119.1">
    <property type="nucleotide sequence ID" value="NZ_FORP01000010.1"/>
</dbReference>
<dbReference type="EMBL" id="FORP01000010">
    <property type="protein sequence ID" value="SFJ89557.1"/>
    <property type="molecule type" value="Genomic_DNA"/>
</dbReference>
<feature type="transmembrane region" description="Helical" evidence="1">
    <location>
        <begin position="207"/>
        <end position="227"/>
    </location>
</feature>
<feature type="transmembrane region" description="Helical" evidence="1">
    <location>
        <begin position="12"/>
        <end position="34"/>
    </location>
</feature>
<organism evidence="2 3">
    <name type="scientific">Amycolatopsis sacchari</name>
    <dbReference type="NCBI Taxonomy" id="115433"/>
    <lineage>
        <taxon>Bacteria</taxon>
        <taxon>Bacillati</taxon>
        <taxon>Actinomycetota</taxon>
        <taxon>Actinomycetes</taxon>
        <taxon>Pseudonocardiales</taxon>
        <taxon>Pseudonocardiaceae</taxon>
        <taxon>Amycolatopsis</taxon>
    </lineage>
</organism>
<keyword evidence="1" id="KW-0472">Membrane</keyword>
<evidence type="ECO:0000313" key="3">
    <source>
        <dbReference type="Proteomes" id="UP000199025"/>
    </source>
</evidence>
<dbReference type="STRING" id="115433.SAMN05421835_110106"/>
<reference evidence="2 3" key="1">
    <citation type="submission" date="2016-10" db="EMBL/GenBank/DDBJ databases">
        <authorList>
            <person name="de Groot N.N."/>
        </authorList>
    </citation>
    <scope>NUCLEOTIDE SEQUENCE [LARGE SCALE GENOMIC DNA]</scope>
    <source>
        <strain evidence="2 3">DSM 44468</strain>
    </source>
</reference>
<proteinExistence type="predicted"/>
<name>A0A1I3V5S8_9PSEU</name>
<protein>
    <submittedName>
        <fullName evidence="2">Uncharacterized protein</fullName>
    </submittedName>
</protein>
<dbReference type="OrthoDB" id="3813089at2"/>